<name>A0AAV7WR06_PLEWA</name>
<sequence>MYGHCQGTACRCVLCMQRPSPTFTAHQKPCPLALRDTYRSDATWCWKPELPSPAPRTPRLPARSALASGGAKLPQLSSAPRLQPPPSPPTAPARSRALTWSLRRPQRPLPVPAPRTGTERAYKGAPALPPAALTQPLGYNPKLPTFVLA</sequence>
<feature type="compositionally biased region" description="Pro residues" evidence="1">
    <location>
        <begin position="82"/>
        <end position="91"/>
    </location>
</feature>
<accession>A0AAV7WR06</accession>
<organism evidence="2 3">
    <name type="scientific">Pleurodeles waltl</name>
    <name type="common">Iberian ribbed newt</name>
    <dbReference type="NCBI Taxonomy" id="8319"/>
    <lineage>
        <taxon>Eukaryota</taxon>
        <taxon>Metazoa</taxon>
        <taxon>Chordata</taxon>
        <taxon>Craniata</taxon>
        <taxon>Vertebrata</taxon>
        <taxon>Euteleostomi</taxon>
        <taxon>Amphibia</taxon>
        <taxon>Batrachia</taxon>
        <taxon>Caudata</taxon>
        <taxon>Salamandroidea</taxon>
        <taxon>Salamandridae</taxon>
        <taxon>Pleurodelinae</taxon>
        <taxon>Pleurodeles</taxon>
    </lineage>
</organism>
<evidence type="ECO:0000313" key="3">
    <source>
        <dbReference type="Proteomes" id="UP001066276"/>
    </source>
</evidence>
<dbReference type="Proteomes" id="UP001066276">
    <property type="component" value="Chromosome 1_1"/>
</dbReference>
<gene>
    <name evidence="2" type="ORF">NDU88_002955</name>
</gene>
<dbReference type="EMBL" id="JANPWB010000001">
    <property type="protein sequence ID" value="KAJ1215346.1"/>
    <property type="molecule type" value="Genomic_DNA"/>
</dbReference>
<dbReference type="AlphaFoldDB" id="A0AAV7WR06"/>
<proteinExistence type="predicted"/>
<keyword evidence="3" id="KW-1185">Reference proteome</keyword>
<reference evidence="2" key="1">
    <citation type="journal article" date="2022" name="bioRxiv">
        <title>Sequencing and chromosome-scale assembly of the giantPleurodeles waltlgenome.</title>
        <authorList>
            <person name="Brown T."/>
            <person name="Elewa A."/>
            <person name="Iarovenko S."/>
            <person name="Subramanian E."/>
            <person name="Araus A.J."/>
            <person name="Petzold A."/>
            <person name="Susuki M."/>
            <person name="Suzuki K.-i.T."/>
            <person name="Hayashi T."/>
            <person name="Toyoda A."/>
            <person name="Oliveira C."/>
            <person name="Osipova E."/>
            <person name="Leigh N.D."/>
            <person name="Simon A."/>
            <person name="Yun M.H."/>
        </authorList>
    </citation>
    <scope>NUCLEOTIDE SEQUENCE</scope>
    <source>
        <strain evidence="2">20211129_DDA</strain>
        <tissue evidence="2">Liver</tissue>
    </source>
</reference>
<protein>
    <submittedName>
        <fullName evidence="2">Uncharacterized protein</fullName>
    </submittedName>
</protein>
<comment type="caution">
    <text evidence="2">The sequence shown here is derived from an EMBL/GenBank/DDBJ whole genome shotgun (WGS) entry which is preliminary data.</text>
</comment>
<feature type="region of interest" description="Disordered" evidence="1">
    <location>
        <begin position="49"/>
        <end position="123"/>
    </location>
</feature>
<evidence type="ECO:0000256" key="1">
    <source>
        <dbReference type="SAM" id="MobiDB-lite"/>
    </source>
</evidence>
<evidence type="ECO:0000313" key="2">
    <source>
        <dbReference type="EMBL" id="KAJ1215346.1"/>
    </source>
</evidence>